<gene>
    <name evidence="2" type="ORF">DBRI00130_LOCUS13650</name>
</gene>
<dbReference type="EMBL" id="HBNS01017077">
    <property type="protein sequence ID" value="CAE4604816.1"/>
    <property type="molecule type" value="Transcribed_RNA"/>
</dbReference>
<dbReference type="InterPro" id="IPR017441">
    <property type="entry name" value="Protein_kinase_ATP_BS"/>
</dbReference>
<keyword evidence="1" id="KW-0547">Nucleotide-binding</keyword>
<evidence type="ECO:0000313" key="2">
    <source>
        <dbReference type="EMBL" id="CAE4604816.1"/>
    </source>
</evidence>
<dbReference type="SUPFAM" id="SSF56112">
    <property type="entry name" value="Protein kinase-like (PK-like)"/>
    <property type="match status" value="1"/>
</dbReference>
<reference evidence="2" key="1">
    <citation type="submission" date="2021-01" db="EMBL/GenBank/DDBJ databases">
        <authorList>
            <person name="Corre E."/>
            <person name="Pelletier E."/>
            <person name="Niang G."/>
            <person name="Scheremetjew M."/>
            <person name="Finn R."/>
            <person name="Kale V."/>
            <person name="Holt S."/>
            <person name="Cochrane G."/>
            <person name="Meng A."/>
            <person name="Brown T."/>
            <person name="Cohen L."/>
        </authorList>
    </citation>
    <scope>NUCLEOTIDE SEQUENCE</scope>
    <source>
        <strain evidence="2">GSO104</strain>
    </source>
</reference>
<evidence type="ECO:0000256" key="1">
    <source>
        <dbReference type="PROSITE-ProRule" id="PRU10141"/>
    </source>
</evidence>
<keyword evidence="1" id="KW-0067">ATP-binding</keyword>
<dbReference type="PROSITE" id="PS00107">
    <property type="entry name" value="PROTEIN_KINASE_ATP"/>
    <property type="match status" value="1"/>
</dbReference>
<accession>A0A7S4R8M3</accession>
<dbReference type="AlphaFoldDB" id="A0A7S4R8M3"/>
<evidence type="ECO:0008006" key="3">
    <source>
        <dbReference type="Google" id="ProtNLM"/>
    </source>
</evidence>
<dbReference type="GO" id="GO:0005524">
    <property type="term" value="F:ATP binding"/>
    <property type="evidence" value="ECO:0007669"/>
    <property type="project" value="UniProtKB-UniRule"/>
</dbReference>
<dbReference type="InterPro" id="IPR011009">
    <property type="entry name" value="Kinase-like_dom_sf"/>
</dbReference>
<organism evidence="2">
    <name type="scientific">Ditylum brightwellii</name>
    <dbReference type="NCBI Taxonomy" id="49249"/>
    <lineage>
        <taxon>Eukaryota</taxon>
        <taxon>Sar</taxon>
        <taxon>Stramenopiles</taxon>
        <taxon>Ochrophyta</taxon>
        <taxon>Bacillariophyta</taxon>
        <taxon>Mediophyceae</taxon>
        <taxon>Lithodesmiophycidae</taxon>
        <taxon>Lithodesmiales</taxon>
        <taxon>Lithodesmiaceae</taxon>
        <taxon>Ditylum</taxon>
    </lineage>
</organism>
<protein>
    <recommendedName>
        <fullName evidence="3">Protein kinase domain-containing protein</fullName>
    </recommendedName>
</protein>
<dbReference type="Gene3D" id="3.30.200.20">
    <property type="entry name" value="Phosphorylase Kinase, domain 1"/>
    <property type="match status" value="1"/>
</dbReference>
<name>A0A7S4R8M3_9STRA</name>
<feature type="binding site" evidence="1">
    <location>
        <position position="196"/>
    </location>
    <ligand>
        <name>ATP</name>
        <dbReference type="ChEBI" id="CHEBI:30616"/>
    </ligand>
</feature>
<sequence length="389" mass="43152">MKVNNVLTVSTFITVLYCFFHCYCCRCAALVTKTHHLSSSTKQHVAFPNQHNFCCINQNTISFSAKKSTSTKMSMAIKSGHTISCISSSLGNCHHQWERQVITFLAVSMLTLTAAGGFCYEPASAATTYAEDGSNSMRMTFDNGEVRLADPLKLNGDFSSMLLRQPRFLGSGGGGAVYAFVTKDNNDNTQKSIVVKVSWSRSTSSVIKECAILRYMEQYNIRNVETCLNQAPYTEDSKRVMIAMKPLVDDESVSSVSLLQNNDLQELAVRYIIQTMIQMLSANVVTVDVQPLISTKTGNVLFIDMTEAKILEQQSGHFSFLDLALVSNFCSEMLTLIPEPLTSFASNVLLEEIKFGGEHLSEEIYDIIRSQTSFMSQECLDYIDAKIGS</sequence>
<proteinExistence type="predicted"/>